<dbReference type="PROSITE" id="PS50883">
    <property type="entry name" value="EAL"/>
    <property type="match status" value="1"/>
</dbReference>
<proteinExistence type="predicted"/>
<organism evidence="3 4">
    <name type="scientific">Desulfurispira natronophila</name>
    <dbReference type="NCBI Taxonomy" id="682562"/>
    <lineage>
        <taxon>Bacteria</taxon>
        <taxon>Pseudomonadati</taxon>
        <taxon>Chrysiogenota</taxon>
        <taxon>Chrysiogenia</taxon>
        <taxon>Chrysiogenales</taxon>
        <taxon>Chrysiogenaceae</taxon>
        <taxon>Desulfurispira</taxon>
    </lineage>
</organism>
<feature type="domain" description="HDOD" evidence="2">
    <location>
        <begin position="214"/>
        <end position="404"/>
    </location>
</feature>
<comment type="caution">
    <text evidence="3">The sequence shown here is derived from an EMBL/GenBank/DDBJ whole genome shotgun (WGS) entry which is preliminary data.</text>
</comment>
<dbReference type="Pfam" id="PF08668">
    <property type="entry name" value="HDOD"/>
    <property type="match status" value="1"/>
</dbReference>
<protein>
    <submittedName>
        <fullName evidence="3">EAL and modified HD-GYP domain-containing signal transduction protein</fullName>
    </submittedName>
</protein>
<dbReference type="Pfam" id="PF00563">
    <property type="entry name" value="EAL"/>
    <property type="match status" value="1"/>
</dbReference>
<dbReference type="InterPro" id="IPR001633">
    <property type="entry name" value="EAL_dom"/>
</dbReference>
<dbReference type="InterPro" id="IPR035919">
    <property type="entry name" value="EAL_sf"/>
</dbReference>
<dbReference type="PIRSF" id="PIRSF003180">
    <property type="entry name" value="DiGMPpdiest_YuxH"/>
    <property type="match status" value="1"/>
</dbReference>
<dbReference type="InterPro" id="IPR014408">
    <property type="entry name" value="dGMP_Pdiesterase_EAL/HD-GYP"/>
</dbReference>
<gene>
    <name evidence="3" type="ORF">HNR37_000081</name>
</gene>
<dbReference type="PROSITE" id="PS51833">
    <property type="entry name" value="HDOD"/>
    <property type="match status" value="1"/>
</dbReference>
<evidence type="ECO:0000313" key="4">
    <source>
        <dbReference type="Proteomes" id="UP000528322"/>
    </source>
</evidence>
<dbReference type="Proteomes" id="UP000528322">
    <property type="component" value="Unassembled WGS sequence"/>
</dbReference>
<dbReference type="SMART" id="SM00052">
    <property type="entry name" value="EAL"/>
    <property type="match status" value="1"/>
</dbReference>
<dbReference type="InterPro" id="IPR013976">
    <property type="entry name" value="HDOD"/>
</dbReference>
<evidence type="ECO:0000259" key="2">
    <source>
        <dbReference type="PROSITE" id="PS51833"/>
    </source>
</evidence>
<dbReference type="InterPro" id="IPR052340">
    <property type="entry name" value="RNase_Y/CdgJ"/>
</dbReference>
<dbReference type="PANTHER" id="PTHR33525:SF4">
    <property type="entry name" value="CYCLIC DI-GMP PHOSPHODIESTERASE CDGJ"/>
    <property type="match status" value="1"/>
</dbReference>
<dbReference type="SUPFAM" id="SSF109604">
    <property type="entry name" value="HD-domain/PDEase-like"/>
    <property type="match status" value="1"/>
</dbReference>
<dbReference type="Gene3D" id="1.10.3210.10">
    <property type="entry name" value="Hypothetical protein af1432"/>
    <property type="match status" value="1"/>
</dbReference>
<dbReference type="EMBL" id="JACHID010000001">
    <property type="protein sequence ID" value="MBB5020778.1"/>
    <property type="molecule type" value="Genomic_DNA"/>
</dbReference>
<reference evidence="3 4" key="1">
    <citation type="submission" date="2020-08" db="EMBL/GenBank/DDBJ databases">
        <title>Genomic Encyclopedia of Type Strains, Phase IV (KMG-IV): sequencing the most valuable type-strain genomes for metagenomic binning, comparative biology and taxonomic classification.</title>
        <authorList>
            <person name="Goeker M."/>
        </authorList>
    </citation>
    <scope>NUCLEOTIDE SEQUENCE [LARGE SCALE GENOMIC DNA]</scope>
    <source>
        <strain evidence="3 4">DSM 22071</strain>
    </source>
</reference>
<dbReference type="AlphaFoldDB" id="A0A7W8DG26"/>
<sequence length="425" mass="48695">MTTFSHQLPAPEHQIYIGRQPILDASNQIVAYELFFRHNHSNMTIYEDSVQASARTLVNLLMNIGMNKLIGDKLGFVNIDDRFLMTEAIESLPRERIVFEILDHSMISDQMVARVQDLAIKGYRFALDNVTFEREYLSRFKNLIDKVEFVKIDISQIHPQRLMQMAEMYRQIYATLVVEKVEQRWQADLCRRLEFPLFQGYFFAVPEVVEGHSREPSKITVIQLIQMLSDDQISADSIARELKVHPELSVNLLRYINSGAFYMRSDIRSLEHAITLIGRTRLMSWLLLICYADPHHGGLRGPLLESAIFRAKLMEEVAATIYGTHSEKKEQAFFAGMLSLVDVIFRIPLEEILQSIHPSAIVKKALLHRTGSLGKILSLAEVMERTTTDQAADHLSSLGVSAEQMEKLRLNAYEFVQGLLANIEQ</sequence>
<evidence type="ECO:0000313" key="3">
    <source>
        <dbReference type="EMBL" id="MBB5020778.1"/>
    </source>
</evidence>
<accession>A0A7W8DG26</accession>
<dbReference type="RefSeq" id="WP_183728212.1">
    <property type="nucleotide sequence ID" value="NZ_JACHID010000001.1"/>
</dbReference>
<keyword evidence="4" id="KW-1185">Reference proteome</keyword>
<name>A0A7W8DG26_9BACT</name>
<dbReference type="SUPFAM" id="SSF141868">
    <property type="entry name" value="EAL domain-like"/>
    <property type="match status" value="1"/>
</dbReference>
<dbReference type="PANTHER" id="PTHR33525">
    <property type="match status" value="1"/>
</dbReference>
<dbReference type="Gene3D" id="3.20.20.450">
    <property type="entry name" value="EAL domain"/>
    <property type="match status" value="1"/>
</dbReference>
<evidence type="ECO:0000259" key="1">
    <source>
        <dbReference type="PROSITE" id="PS50883"/>
    </source>
</evidence>
<feature type="domain" description="EAL" evidence="1">
    <location>
        <begin position="1"/>
        <end position="220"/>
    </location>
</feature>